<organism evidence="7 8">
    <name type="scientific">Candidatus Terasakiella magnetica</name>
    <dbReference type="NCBI Taxonomy" id="1867952"/>
    <lineage>
        <taxon>Bacteria</taxon>
        <taxon>Pseudomonadati</taxon>
        <taxon>Pseudomonadota</taxon>
        <taxon>Alphaproteobacteria</taxon>
        <taxon>Rhodospirillales</taxon>
        <taxon>Terasakiellaceae</taxon>
        <taxon>Terasakiella</taxon>
    </lineage>
</organism>
<dbReference type="InterPro" id="IPR001537">
    <property type="entry name" value="SpoU_MeTrfase"/>
</dbReference>
<dbReference type="RefSeq" id="WP_069186765.1">
    <property type="nucleotide sequence ID" value="NZ_FLYE01000009.1"/>
</dbReference>
<dbReference type="GO" id="GO:0160206">
    <property type="term" value="F:tRNA (cytidine(32)/uridine(32)-2'-O)-methyltransferase activity"/>
    <property type="evidence" value="ECO:0007669"/>
    <property type="project" value="UniProtKB-EC"/>
</dbReference>
<dbReference type="EC" id="2.1.1.200" evidence="5"/>
<dbReference type="InterPro" id="IPR029026">
    <property type="entry name" value="tRNA_m1G_MTases_N"/>
</dbReference>
<reference evidence="7 8" key="1">
    <citation type="submission" date="2016-07" db="EMBL/GenBank/DDBJ databases">
        <authorList>
            <person name="Lefevre C.T."/>
        </authorList>
    </citation>
    <scope>NUCLEOTIDE SEQUENCE [LARGE SCALE GENOMIC DNA]</scope>
    <source>
        <strain evidence="7">PR1</strain>
    </source>
</reference>
<dbReference type="InterPro" id="IPR029028">
    <property type="entry name" value="Alpha/beta_knot_MTases"/>
</dbReference>
<proteinExistence type="inferred from homology"/>
<accession>A0A1C3RFP1</accession>
<dbReference type="InterPro" id="IPR004384">
    <property type="entry name" value="RNA_MeTrfase_TrmJ/LasT"/>
</dbReference>
<evidence type="ECO:0000256" key="4">
    <source>
        <dbReference type="ARBA" id="ARBA00022691"/>
    </source>
</evidence>
<evidence type="ECO:0000256" key="3">
    <source>
        <dbReference type="ARBA" id="ARBA00022679"/>
    </source>
</evidence>
<keyword evidence="3 7" id="KW-0808">Transferase</keyword>
<dbReference type="PANTHER" id="PTHR42786">
    <property type="entry name" value="TRNA/RRNA METHYLTRANSFERASE"/>
    <property type="match status" value="1"/>
</dbReference>
<dbReference type="GO" id="GO:0005829">
    <property type="term" value="C:cytosol"/>
    <property type="evidence" value="ECO:0007669"/>
    <property type="project" value="TreeGrafter"/>
</dbReference>
<dbReference type="GO" id="GO:0106339">
    <property type="term" value="F:tRNA (cytidine(32)-2'-O)-methyltransferase activity"/>
    <property type="evidence" value="ECO:0007669"/>
    <property type="project" value="RHEA"/>
</dbReference>
<dbReference type="CDD" id="cd18093">
    <property type="entry name" value="SpoU-like_TrmJ"/>
    <property type="match status" value="1"/>
</dbReference>
<evidence type="ECO:0000313" key="8">
    <source>
        <dbReference type="Proteomes" id="UP000231658"/>
    </source>
</evidence>
<dbReference type="STRING" id="1867952.MTBPR1_170025"/>
<dbReference type="Pfam" id="PF00588">
    <property type="entry name" value="SpoU_methylase"/>
    <property type="match status" value="1"/>
</dbReference>
<gene>
    <name evidence="5" type="primary">trmJ</name>
    <name evidence="7" type="ORF">MTBPR1_170025</name>
</gene>
<name>A0A1C3RFP1_9PROT</name>
<protein>
    <recommendedName>
        <fullName evidence="5">tRNA (cytidine/uridine-2'-O-)-methyltransferase TrmJ</fullName>
        <ecNumber evidence="5">2.1.1.200</ecNumber>
    </recommendedName>
    <alternativeName>
        <fullName evidence="5">tRNA (cytidine(32)/uridine(32)-2'-O)-methyltransferase</fullName>
    </alternativeName>
    <alternativeName>
        <fullName evidence="5">tRNA Cm32/Um32 methyltransferase</fullName>
    </alternativeName>
</protein>
<dbReference type="SUPFAM" id="SSF75217">
    <property type="entry name" value="alpha/beta knot"/>
    <property type="match status" value="1"/>
</dbReference>
<dbReference type="EMBL" id="FLYE01000009">
    <property type="protein sequence ID" value="SCA56079.1"/>
    <property type="molecule type" value="Genomic_DNA"/>
</dbReference>
<dbReference type="NCBIfam" id="TIGR00050">
    <property type="entry name" value="rRNA_methyl_1"/>
    <property type="match status" value="1"/>
</dbReference>
<evidence type="ECO:0000256" key="2">
    <source>
        <dbReference type="ARBA" id="ARBA00022603"/>
    </source>
</evidence>
<dbReference type="Gene3D" id="1.10.8.590">
    <property type="match status" value="1"/>
</dbReference>
<dbReference type="AlphaFoldDB" id="A0A1C3RFP1"/>
<comment type="subcellular location">
    <subcellularLocation>
        <location evidence="5">Cytoplasm</location>
    </subcellularLocation>
</comment>
<sequence>MAGTDRRRKSEAADFCREDAPAIILVEPQLGENIGMVARAMLNCGLIDLRIVNPREGWDRDKAEKCSSGARLVLDRARFFTSTKEAVADLETIYATTARPRDMVKAMVTPRQAAKESVELATRELKTGILFGKEAKGLHNDDVAMCDAILHLPLNPAFASLNLAQAVLLIGYEWYTMNDDTEERYIPETRSKMARPATKEEVIGFYEHLERELDDSGFLRIEEKRPSMVRNIRNIFARVELTLQEVQTLRGIVAFLSNGRSGGPGKGK</sequence>
<dbReference type="PIRSF" id="PIRSF004808">
    <property type="entry name" value="LasT"/>
    <property type="match status" value="1"/>
</dbReference>
<keyword evidence="5" id="KW-0819">tRNA processing</keyword>
<dbReference type="Gene3D" id="3.40.1280.10">
    <property type="match status" value="1"/>
</dbReference>
<dbReference type="GO" id="GO:0002128">
    <property type="term" value="P:tRNA nucleoside ribose methylation"/>
    <property type="evidence" value="ECO:0007669"/>
    <property type="project" value="TreeGrafter"/>
</dbReference>
<comment type="catalytic activity">
    <reaction evidence="5">
        <text>cytidine(32) in tRNA + S-adenosyl-L-methionine = 2'-O-methylcytidine(32) in tRNA + S-adenosyl-L-homocysteine + H(+)</text>
        <dbReference type="Rhea" id="RHEA:42932"/>
        <dbReference type="Rhea" id="RHEA-COMP:10288"/>
        <dbReference type="Rhea" id="RHEA-COMP:10289"/>
        <dbReference type="ChEBI" id="CHEBI:15378"/>
        <dbReference type="ChEBI" id="CHEBI:57856"/>
        <dbReference type="ChEBI" id="CHEBI:59789"/>
        <dbReference type="ChEBI" id="CHEBI:74495"/>
        <dbReference type="ChEBI" id="CHEBI:82748"/>
        <dbReference type="EC" id="2.1.1.200"/>
    </reaction>
</comment>
<keyword evidence="8" id="KW-1185">Reference proteome</keyword>
<evidence type="ECO:0000313" key="7">
    <source>
        <dbReference type="EMBL" id="SCA56079.1"/>
    </source>
</evidence>
<comment type="similarity">
    <text evidence="1">Belongs to the class IV-like SAM-binding methyltransferase superfamily. RNA methyltransferase TrmH family.</text>
</comment>
<dbReference type="PANTHER" id="PTHR42786:SF7">
    <property type="entry name" value="TRNA_RRNA METHYLTRANSFERASE SPOU TYPE DOMAIN-CONTAINING PROTEIN"/>
    <property type="match status" value="1"/>
</dbReference>
<comment type="subunit">
    <text evidence="5">Homodimer.</text>
</comment>
<dbReference type="OrthoDB" id="9806346at2"/>
<comment type="function">
    <text evidence="5">Catalyzes the formation of 2'O-methylated cytidine (Cm32) or 2'O-methylated uridine (Um32) at position 32 in tRNA.</text>
</comment>
<comment type="catalytic activity">
    <reaction evidence="5">
        <text>uridine(32) in tRNA + S-adenosyl-L-methionine = 2'-O-methyluridine(32) in tRNA + S-adenosyl-L-homocysteine + H(+)</text>
        <dbReference type="Rhea" id="RHEA:42936"/>
        <dbReference type="Rhea" id="RHEA-COMP:10107"/>
        <dbReference type="Rhea" id="RHEA-COMP:10290"/>
        <dbReference type="ChEBI" id="CHEBI:15378"/>
        <dbReference type="ChEBI" id="CHEBI:57856"/>
        <dbReference type="ChEBI" id="CHEBI:59789"/>
        <dbReference type="ChEBI" id="CHEBI:65315"/>
        <dbReference type="ChEBI" id="CHEBI:74478"/>
        <dbReference type="EC" id="2.1.1.200"/>
    </reaction>
</comment>
<dbReference type="GO" id="GO:0003723">
    <property type="term" value="F:RNA binding"/>
    <property type="evidence" value="ECO:0007669"/>
    <property type="project" value="InterPro"/>
</dbReference>
<keyword evidence="5" id="KW-0963">Cytoplasm</keyword>
<keyword evidence="2 5" id="KW-0489">Methyltransferase</keyword>
<keyword evidence="4 5" id="KW-0949">S-adenosyl-L-methionine</keyword>
<evidence type="ECO:0000256" key="5">
    <source>
        <dbReference type="RuleBase" id="RU362024"/>
    </source>
</evidence>
<dbReference type="Proteomes" id="UP000231658">
    <property type="component" value="Unassembled WGS sequence"/>
</dbReference>
<evidence type="ECO:0000256" key="1">
    <source>
        <dbReference type="ARBA" id="ARBA00007228"/>
    </source>
</evidence>
<feature type="domain" description="tRNA/rRNA methyltransferase SpoU type" evidence="6">
    <location>
        <begin position="22"/>
        <end position="172"/>
    </location>
</feature>
<evidence type="ECO:0000259" key="6">
    <source>
        <dbReference type="Pfam" id="PF00588"/>
    </source>
</evidence>